<evidence type="ECO:0000259" key="6">
    <source>
        <dbReference type="Pfam" id="PF07685"/>
    </source>
</evidence>
<feature type="active site" description="Nucleophile" evidence="4">
    <location>
        <position position="330"/>
    </location>
</feature>
<dbReference type="CDD" id="cd01750">
    <property type="entry name" value="GATase1_CobQ"/>
    <property type="match status" value="1"/>
</dbReference>
<dbReference type="InterPro" id="IPR027417">
    <property type="entry name" value="P-loop_NTPase"/>
</dbReference>
<evidence type="ECO:0000256" key="2">
    <source>
        <dbReference type="ARBA" id="ARBA00022573"/>
    </source>
</evidence>
<dbReference type="InterPro" id="IPR011698">
    <property type="entry name" value="GATase_3"/>
</dbReference>
<dbReference type="GO" id="GO:0009236">
    <property type="term" value="P:cobalamin biosynthetic process"/>
    <property type="evidence" value="ECO:0007669"/>
    <property type="project" value="UniProtKB-UniRule"/>
</dbReference>
<dbReference type="AlphaFoldDB" id="A0A097ANZ1"/>
<reference evidence="8" key="1">
    <citation type="journal article" date="2015" name="Genome Announc.">
        <title>Whole-Genome Sequences of 80 Environmental and Clinical Isolates of Burkholderia pseudomallei.</title>
        <authorList>
            <person name="Johnson S.L."/>
            <person name="Baker A.L."/>
            <person name="Chain P.S."/>
            <person name="Currie B.J."/>
            <person name="Daligault H.E."/>
            <person name="Davenport K.W."/>
            <person name="Davis C.B."/>
            <person name="Inglis T.J."/>
            <person name="Kaestli M."/>
            <person name="Koren S."/>
            <person name="Mayo M."/>
            <person name="Merritt A.J."/>
            <person name="Price E.P."/>
            <person name="Sarovich D.S."/>
            <person name="Warner J."/>
            <person name="Rosovitz M.J."/>
        </authorList>
    </citation>
    <scope>NUCLEOTIDE SEQUENCE [LARGE SCALE GENOMIC DNA]</scope>
    <source>
        <strain evidence="8">DSM 2030</strain>
    </source>
</reference>
<name>A0A097ANZ1_THEKI</name>
<evidence type="ECO:0000256" key="4">
    <source>
        <dbReference type="HAMAP-Rule" id="MF_00028"/>
    </source>
</evidence>
<dbReference type="HOGENOM" id="CLU_019250_2_2_9"/>
<dbReference type="STRING" id="2325.TKV_c03130"/>
<dbReference type="eggNOG" id="COG1492">
    <property type="taxonomic scope" value="Bacteria"/>
</dbReference>
<evidence type="ECO:0000256" key="1">
    <source>
        <dbReference type="ARBA" id="ARBA00004953"/>
    </source>
</evidence>
<dbReference type="CDD" id="cd05389">
    <property type="entry name" value="CobQ_N"/>
    <property type="match status" value="1"/>
</dbReference>
<dbReference type="SUPFAM" id="SSF52540">
    <property type="entry name" value="P-loop containing nucleoside triphosphate hydrolases"/>
    <property type="match status" value="1"/>
</dbReference>
<dbReference type="InterPro" id="IPR029062">
    <property type="entry name" value="Class_I_gatase-like"/>
</dbReference>
<sequence length="507" mass="57261">MALKLMIQGTASSVGKSLLVAAFCRIFKQDGYRVAPFKSQNMALNSYITDEGLEMGRAQVMQAEAAGVKPSYHMNPILLKPSSDRMSQVILRGKVYKNMSATEYHKFKPELLKFIKEDFDILAKQSDIIVIEGAGSPAEINLRDRDIVNMGMAEMTNAPVLLVGDIDKGGVFASIAGTLLLLNEDERRRIEGVIINKFRGDIEILKPGLRMLEDIVHKKVLGVVPYVDVHVDEEDGATDRFYRTNAKGDVEIAVINLPHISNFTDFEPLAKIPGVKLRYVNKGERINDCDVVIIPGTKNTIGDLQVLKQYKLDEEIFELRKKGKFIVGICGGYQMLGKSIKDPNQIESSLKEIEGLGLLNIDTVIETEKTTTQVKAVVLDNLPQVLLSLRNIIVEGYEIHMGKSRIFEDSKPFSVITYRNGEKIEVYDGCVSDDGKVFGTYIHGIFENREFVREFINIVRKSKGLSPVDEIIDYKEFKEREYDRLADIVRKSIDMKEVYEIMERYRD</sequence>
<evidence type="ECO:0000313" key="8">
    <source>
        <dbReference type="Proteomes" id="UP000029669"/>
    </source>
</evidence>
<dbReference type="PROSITE" id="PS51273">
    <property type="entry name" value="GATASE_TYPE_1"/>
    <property type="match status" value="1"/>
</dbReference>
<dbReference type="RefSeq" id="WP_049684481.1">
    <property type="nucleotide sequence ID" value="NZ_CP009170.1"/>
</dbReference>
<protein>
    <recommendedName>
        <fullName evidence="4">Cobyric acid synthase</fullName>
    </recommendedName>
</protein>
<comment type="pathway">
    <text evidence="1 4">Cofactor biosynthesis; adenosylcobalamin biosynthesis.</text>
</comment>
<dbReference type="HAMAP" id="MF_00028">
    <property type="entry name" value="CobQ"/>
    <property type="match status" value="1"/>
</dbReference>
<proteinExistence type="inferred from homology"/>
<keyword evidence="2 4" id="KW-0169">Cobalamin biosynthesis</keyword>
<dbReference type="GO" id="GO:0003824">
    <property type="term" value="F:catalytic activity"/>
    <property type="evidence" value="ECO:0007669"/>
    <property type="project" value="InterPro"/>
</dbReference>
<dbReference type="Proteomes" id="UP000029669">
    <property type="component" value="Chromosome"/>
</dbReference>
<dbReference type="Pfam" id="PF07685">
    <property type="entry name" value="GATase_3"/>
    <property type="match status" value="1"/>
</dbReference>
<dbReference type="InterPro" id="IPR033949">
    <property type="entry name" value="CobQ_GATase1"/>
</dbReference>
<comment type="similarity">
    <text evidence="4">Belongs to the CobB/CobQ family. CobQ subfamily.</text>
</comment>
<dbReference type="InterPro" id="IPR047045">
    <property type="entry name" value="CobQ_N"/>
</dbReference>
<dbReference type="InterPro" id="IPR002586">
    <property type="entry name" value="CobQ/CobB/MinD/ParA_Nub-bd_dom"/>
</dbReference>
<dbReference type="PROSITE" id="PS51274">
    <property type="entry name" value="GATASE_COBBQ"/>
    <property type="match status" value="1"/>
</dbReference>
<organism evidence="7 8">
    <name type="scientific">Thermoanaerobacter kivui</name>
    <name type="common">Acetogenium kivui</name>
    <dbReference type="NCBI Taxonomy" id="2325"/>
    <lineage>
        <taxon>Bacteria</taxon>
        <taxon>Bacillati</taxon>
        <taxon>Bacillota</taxon>
        <taxon>Clostridia</taxon>
        <taxon>Thermoanaerobacterales</taxon>
        <taxon>Thermoanaerobacteraceae</taxon>
        <taxon>Thermoanaerobacter</taxon>
    </lineage>
</organism>
<evidence type="ECO:0000259" key="5">
    <source>
        <dbReference type="Pfam" id="PF01656"/>
    </source>
</evidence>
<dbReference type="OrthoDB" id="9808302at2"/>
<keyword evidence="8" id="KW-1185">Reference proteome</keyword>
<accession>A0A097ANZ1</accession>
<comment type="function">
    <text evidence="4">Catalyzes amidations at positions B, D, E, and G on adenosylcobyrinic A,C-diamide. NH(2) groups are provided by glutamine, and one molecule of ATP is hydrogenolyzed for each amidation.</text>
</comment>
<dbReference type="NCBIfam" id="NF001989">
    <property type="entry name" value="PRK00784.1"/>
    <property type="match status" value="1"/>
</dbReference>
<dbReference type="PANTHER" id="PTHR21343">
    <property type="entry name" value="DETHIOBIOTIN SYNTHETASE"/>
    <property type="match status" value="1"/>
</dbReference>
<feature type="domain" description="CobB/CobQ-like glutamine amidotransferase" evidence="6">
    <location>
        <begin position="251"/>
        <end position="451"/>
    </location>
</feature>
<dbReference type="InterPro" id="IPR004459">
    <property type="entry name" value="CobQ_synth"/>
</dbReference>
<dbReference type="SUPFAM" id="SSF52317">
    <property type="entry name" value="Class I glutamine amidotransferase-like"/>
    <property type="match status" value="1"/>
</dbReference>
<dbReference type="NCBIfam" id="TIGR00313">
    <property type="entry name" value="cobQ"/>
    <property type="match status" value="1"/>
</dbReference>
<dbReference type="Pfam" id="PF01656">
    <property type="entry name" value="CbiA"/>
    <property type="match status" value="1"/>
</dbReference>
<dbReference type="PANTHER" id="PTHR21343:SF1">
    <property type="entry name" value="COBYRIC ACID SYNTHASE"/>
    <property type="match status" value="1"/>
</dbReference>
<dbReference type="EMBL" id="CP009170">
    <property type="protein sequence ID" value="AIS51518.1"/>
    <property type="molecule type" value="Genomic_DNA"/>
</dbReference>
<gene>
    <name evidence="4 7" type="primary">cobQ</name>
    <name evidence="7" type="ORF">TKV_c03130</name>
</gene>
<evidence type="ECO:0000256" key="3">
    <source>
        <dbReference type="ARBA" id="ARBA00022962"/>
    </source>
</evidence>
<dbReference type="Gene3D" id="3.40.50.880">
    <property type="match status" value="1"/>
</dbReference>
<dbReference type="Gene3D" id="3.40.50.300">
    <property type="entry name" value="P-loop containing nucleotide triphosphate hydrolases"/>
    <property type="match status" value="1"/>
</dbReference>
<feature type="domain" description="CobQ/CobB/MinD/ParA nucleotide binding" evidence="5">
    <location>
        <begin position="5"/>
        <end position="228"/>
    </location>
</feature>
<feature type="active site" evidence="4">
    <location>
        <position position="443"/>
    </location>
</feature>
<dbReference type="KEGG" id="tki:TKV_c03130"/>
<dbReference type="GO" id="GO:0015420">
    <property type="term" value="F:ABC-type vitamin B12 transporter activity"/>
    <property type="evidence" value="ECO:0007669"/>
    <property type="project" value="UniProtKB-UniRule"/>
</dbReference>
<keyword evidence="3 4" id="KW-0315">Glutamine amidotransferase</keyword>
<evidence type="ECO:0000313" key="7">
    <source>
        <dbReference type="EMBL" id="AIS51518.1"/>
    </source>
</evidence>
<dbReference type="UniPathway" id="UPA00148"/>